<dbReference type="AlphaFoldDB" id="A0A8I5ZXA4"/>
<feature type="compositionally biased region" description="Basic residues" evidence="3">
    <location>
        <begin position="1"/>
        <end position="14"/>
    </location>
</feature>
<keyword evidence="7" id="KW-1185">Reference proteome</keyword>
<dbReference type="OrthoDB" id="9628813at2759"/>
<feature type="compositionally biased region" description="Basic and acidic residues" evidence="3">
    <location>
        <begin position="67"/>
        <end position="77"/>
    </location>
</feature>
<organism evidence="6 7">
    <name type="scientific">Rattus norvegicus</name>
    <name type="common">Rat</name>
    <dbReference type="NCBI Taxonomy" id="10116"/>
    <lineage>
        <taxon>Eukaryota</taxon>
        <taxon>Metazoa</taxon>
        <taxon>Chordata</taxon>
        <taxon>Craniata</taxon>
        <taxon>Vertebrata</taxon>
        <taxon>Euteleostomi</taxon>
        <taxon>Mammalia</taxon>
        <taxon>Eutheria</taxon>
        <taxon>Euarchontoglires</taxon>
        <taxon>Glires</taxon>
        <taxon>Rodentia</taxon>
        <taxon>Myomorpha</taxon>
        <taxon>Muroidea</taxon>
        <taxon>Muridae</taxon>
        <taxon>Murinae</taxon>
        <taxon>Rattus</taxon>
    </lineage>
</organism>
<sequence>MPYKGKKATSKTAKRPRESSDSQSDDDVVHHNFPPRPAEKHVIEISDEDSSSSDQDDQQARGSALKMTRELHGDPKKSHLAKRKQYCQDVKTSIDTLNEKLVRIFKTQQRERKMLRSKYSKMFEPLFQQWEKDVMKVGQEEDSFVNSSNQRAGTMYNAMMAQRATIDEAKTVSDQFLKNVQVLEDEQKVLDAIEQNKLENEMQSLKKKLATENQQQDLAAIESCLHSLFSEDNEED</sequence>
<dbReference type="InterPro" id="IPR006888">
    <property type="entry name" value="XLR/SYCP3/FAM9_dom"/>
</dbReference>
<gene>
    <name evidence="8" type="primary">Fam9c</name>
    <name evidence="6 9" type="synonym">Fam9cl1</name>
    <name evidence="9" type="synonym">LOC100912196</name>
</gene>
<evidence type="ECO:0000313" key="8">
    <source>
        <dbReference type="RGD" id="6487554"/>
    </source>
</evidence>
<dbReference type="CTD" id="171484"/>
<dbReference type="RGD" id="6487554">
    <property type="gene designation" value="Fam9c"/>
</dbReference>
<feature type="coiled-coil region" evidence="2">
    <location>
        <begin position="166"/>
        <end position="215"/>
    </location>
</feature>
<dbReference type="AGR" id="RGD:6487554"/>
<keyword evidence="2" id="KW-0175">Coiled coil</keyword>
<evidence type="ECO:0000313" key="7">
    <source>
        <dbReference type="Proteomes" id="UP000002494"/>
    </source>
</evidence>
<name>A0A8I5ZXA4_RAT</name>
<evidence type="ECO:0000256" key="1">
    <source>
        <dbReference type="ARBA" id="ARBA00010283"/>
    </source>
</evidence>
<dbReference type="Proteomes" id="UP000002494">
    <property type="component" value="Chromosome X"/>
</dbReference>
<dbReference type="PANTHER" id="PTHR19368">
    <property type="entry name" value="XLR/SCP3/FAM9"/>
    <property type="match status" value="1"/>
</dbReference>
<feature type="region of interest" description="Disordered" evidence="3">
    <location>
        <begin position="1"/>
        <end position="81"/>
    </location>
</feature>
<comment type="similarity">
    <text evidence="1">Belongs to the XLR/SYCP3 family.</text>
</comment>
<reference evidence="6" key="2">
    <citation type="submission" date="2025-05" db="UniProtKB">
        <authorList>
            <consortium name="Ensembl"/>
        </authorList>
    </citation>
    <scope>IDENTIFICATION</scope>
    <source>
        <strain evidence="6">Brown Norway</strain>
    </source>
</reference>
<evidence type="ECO:0000313" key="9">
    <source>
        <dbReference type="RGD" id="6488326"/>
    </source>
</evidence>
<evidence type="ECO:0000259" key="4">
    <source>
        <dbReference type="Pfam" id="PF04803"/>
    </source>
</evidence>
<protein>
    <submittedName>
        <fullName evidence="5 6">Family with sequence similarity 9, member C</fullName>
    </submittedName>
</protein>
<dbReference type="Ensembl" id="ENSRNOT00000103374.2">
    <property type="protein sequence ID" value="ENSRNOP00000082472.2"/>
    <property type="gene ID" value="ENSRNOG00000069253.2"/>
</dbReference>
<proteinExistence type="inferred from homology"/>
<evidence type="ECO:0000256" key="3">
    <source>
        <dbReference type="SAM" id="MobiDB-lite"/>
    </source>
</evidence>
<dbReference type="GeneTree" id="ENSGT00390000000062"/>
<feature type="domain" description="XLR/SYCP3/FAM9" evidence="4">
    <location>
        <begin position="77"/>
        <end position="208"/>
    </location>
</feature>
<dbReference type="RGD" id="6488326">
    <property type="gene designation" value="Fam9cl1"/>
</dbReference>
<dbReference type="AGR" id="RGD:6488326"/>
<evidence type="ECO:0000313" key="5">
    <source>
        <dbReference type="Ensembl" id="ENSRNOP00000082256.1"/>
    </source>
</evidence>
<accession>A0A8I5ZTV2</accession>
<dbReference type="Ensembl" id="ENSRNOT00000095979.2">
    <property type="protein sequence ID" value="ENSRNOP00000082256.1"/>
    <property type="gene ID" value="ENSRNOG00000062315.2"/>
</dbReference>
<accession>A0A8I5ZXA4</accession>
<dbReference type="KEGG" id="rno:100912289"/>
<feature type="compositionally biased region" description="Acidic residues" evidence="3">
    <location>
        <begin position="45"/>
        <end position="57"/>
    </location>
</feature>
<dbReference type="PANTHER" id="PTHR19368:SF8">
    <property type="entry name" value="GENE 1140-RELATED"/>
    <property type="match status" value="1"/>
</dbReference>
<dbReference type="Pfam" id="PF04803">
    <property type="entry name" value="Cor1"/>
    <property type="match status" value="1"/>
</dbReference>
<reference evidence="6 7" key="1">
    <citation type="journal article" date="2004" name="Nature">
        <title>Genome sequence of the Brown Norway rat yields insights into mammalian evolution.</title>
        <authorList>
            <consortium name="Rat Genome Sequencing Project Consortium"/>
            <person name="Gibbs R.A."/>
            <person name="Weinstock G.M."/>
            <person name="Metzker M.L."/>
            <person name="Muzny D.M."/>
            <person name="Sodergren E.J."/>
            <person name="Scherer S."/>
            <person name="Scott G."/>
            <person name="Steffen D."/>
            <person name="Worley K.C."/>
            <person name="Burch P.E."/>
            <person name="Okwuonu G."/>
            <person name="Hines S."/>
            <person name="Lewis L."/>
            <person name="Deramo C."/>
            <person name="Delgado O."/>
            <person name="Dugan-Rocha S."/>
            <person name="Miner G."/>
            <person name="Morgan M."/>
            <person name="Hawes A."/>
            <person name="Gill R."/>
            <person name="Holt R.A."/>
            <person name="Adams M.D."/>
            <person name="Amanatides P.G."/>
            <person name="Baden-Tillson H."/>
            <person name="Barnstead M."/>
            <person name="Chin S."/>
            <person name="Evans C.A."/>
            <person name="Ferriera S."/>
            <person name="Fosler C."/>
            <person name="Glodek A."/>
            <person name="Gu Z."/>
            <person name="Jennings D."/>
            <person name="Kraft C.L."/>
            <person name="Nguyen T."/>
            <person name="Pfannkoch C.M."/>
            <person name="Sitter C."/>
            <person name="Sutton G.G."/>
            <person name="Venter J.C."/>
            <person name="Woodage T."/>
            <person name="Smith D."/>
            <person name="Lee H.-M."/>
            <person name="Gustafson E."/>
            <person name="Cahill P."/>
            <person name="Kana A."/>
            <person name="Doucette-Stamm L."/>
            <person name="Weinstock K."/>
            <person name="Fechtel K."/>
            <person name="Weiss R.B."/>
            <person name="Dunn D.M."/>
            <person name="Green E.D."/>
            <person name="Blakesley R.W."/>
            <person name="Bouffard G.G."/>
            <person name="De Jong P.J."/>
            <person name="Osoegawa K."/>
            <person name="Zhu B."/>
            <person name="Marra M."/>
            <person name="Schein J."/>
            <person name="Bosdet I."/>
            <person name="Fjell C."/>
            <person name="Jones S."/>
            <person name="Krzywinski M."/>
            <person name="Mathewson C."/>
            <person name="Siddiqui A."/>
            <person name="Wye N."/>
            <person name="McPherson J."/>
            <person name="Zhao S."/>
            <person name="Fraser C.M."/>
            <person name="Shetty J."/>
            <person name="Shatsman S."/>
            <person name="Geer K."/>
            <person name="Chen Y."/>
            <person name="Abramzon S."/>
            <person name="Nierman W.C."/>
            <person name="Havlak P.H."/>
            <person name="Chen R."/>
            <person name="Durbin K.J."/>
            <person name="Egan A."/>
            <person name="Ren Y."/>
            <person name="Song X.-Z."/>
            <person name="Li B."/>
            <person name="Liu Y."/>
            <person name="Qin X."/>
            <person name="Cawley S."/>
            <person name="Cooney A.J."/>
            <person name="D'Souza L.M."/>
            <person name="Martin K."/>
            <person name="Wu J.Q."/>
            <person name="Gonzalez-Garay M.L."/>
            <person name="Jackson A.R."/>
            <person name="Kalafus K.J."/>
            <person name="McLeod M.P."/>
            <person name="Milosavljevic A."/>
            <person name="Virk D."/>
            <person name="Volkov A."/>
            <person name="Wheeler D.A."/>
            <person name="Zhang Z."/>
            <person name="Bailey J.A."/>
            <person name="Eichler E.E."/>
            <person name="Tuzun E."/>
            <person name="Birney E."/>
            <person name="Mongin E."/>
            <person name="Ureta-Vidal A."/>
            <person name="Woodwark C."/>
            <person name="Zdobnov E."/>
            <person name="Bork P."/>
            <person name="Suyama M."/>
            <person name="Torrents D."/>
            <person name="Alexandersson M."/>
            <person name="Trask B.J."/>
            <person name="Young J.M."/>
            <person name="Huang H."/>
            <person name="Wang H."/>
            <person name="Xing H."/>
            <person name="Daniels S."/>
            <person name="Gietzen D."/>
            <person name="Schmidt J."/>
            <person name="Stevens K."/>
            <person name="Vitt U."/>
            <person name="Wingrove J."/>
            <person name="Camara F."/>
            <person name="Mar Alba M."/>
            <person name="Abril J.F."/>
            <person name="Guigo R."/>
            <person name="Smit A."/>
            <person name="Dubchak I."/>
            <person name="Rubin E.M."/>
            <person name="Couronne O."/>
            <person name="Poliakov A."/>
            <person name="Huebner N."/>
            <person name="Ganten D."/>
            <person name="Goesele C."/>
            <person name="Hummel O."/>
            <person name="Kreitler T."/>
            <person name="Lee Y.-A."/>
            <person name="Monti J."/>
            <person name="Schulz H."/>
            <person name="Zimdahl H."/>
            <person name="Himmelbauer H."/>
            <person name="Lehrach H."/>
            <person name="Jacob H.J."/>
            <person name="Bromberg S."/>
            <person name="Gullings-Handley J."/>
            <person name="Jensen-Seaman M.I."/>
            <person name="Kwitek A.E."/>
            <person name="Lazar J."/>
            <person name="Pasko D."/>
            <person name="Tonellato P.J."/>
            <person name="Twigger S."/>
            <person name="Ponting C.P."/>
            <person name="Duarte J.M."/>
            <person name="Rice S."/>
            <person name="Goodstadt L."/>
            <person name="Beatson S.A."/>
            <person name="Emes R.D."/>
            <person name="Winter E.E."/>
            <person name="Webber C."/>
            <person name="Brandt P."/>
            <person name="Nyakatura G."/>
            <person name="Adetobi M."/>
            <person name="Chiaromonte F."/>
            <person name="Elnitski L."/>
            <person name="Eswara P."/>
            <person name="Hardison R.C."/>
            <person name="Hou M."/>
            <person name="Kolbe D."/>
            <person name="Makova K."/>
            <person name="Miller W."/>
            <person name="Nekrutenko A."/>
            <person name="Riemer C."/>
            <person name="Schwartz S."/>
            <person name="Taylor J."/>
            <person name="Yang S."/>
            <person name="Zhang Y."/>
            <person name="Lindpaintner K."/>
            <person name="Andrews T.D."/>
            <person name="Caccamo M."/>
            <person name="Clamp M."/>
            <person name="Clarke L."/>
            <person name="Curwen V."/>
            <person name="Durbin R.M."/>
            <person name="Eyras E."/>
            <person name="Searle S.M."/>
            <person name="Cooper G.M."/>
            <person name="Batzoglou S."/>
            <person name="Brudno M."/>
            <person name="Sidow A."/>
            <person name="Stone E.A."/>
            <person name="Payseur B.A."/>
            <person name="Bourque G."/>
            <person name="Lopez-Otin C."/>
            <person name="Puente X.S."/>
            <person name="Chakrabarti K."/>
            <person name="Chatterji S."/>
            <person name="Dewey C."/>
            <person name="Pachter L."/>
            <person name="Bray N."/>
            <person name="Yap V.B."/>
            <person name="Caspi A."/>
            <person name="Tesler G."/>
            <person name="Pevzner P.A."/>
            <person name="Haussler D."/>
            <person name="Roskin K.M."/>
            <person name="Baertsch R."/>
            <person name="Clawson H."/>
            <person name="Furey T.S."/>
            <person name="Hinrichs A.S."/>
            <person name="Karolchik D."/>
            <person name="Kent W.J."/>
            <person name="Rosenbloom K.R."/>
            <person name="Trumbower H."/>
            <person name="Weirauch M."/>
            <person name="Cooper D.N."/>
            <person name="Stenson P.D."/>
            <person name="Ma B."/>
            <person name="Brent M."/>
            <person name="Arumugam M."/>
            <person name="Shteynberg D."/>
            <person name="Copley R.R."/>
            <person name="Taylor M.S."/>
            <person name="Riethman H."/>
            <person name="Mudunuri U."/>
            <person name="Peterson J."/>
            <person name="Guyer M."/>
            <person name="Felsenfeld A."/>
            <person name="Old S."/>
            <person name="Mockrin S."/>
            <person name="Collins F.S."/>
        </authorList>
    </citation>
    <scope>NUCLEOTIDE SEQUENCE [LARGE SCALE GENOMIC DNA]</scope>
    <source>
        <strain evidence="6 7">Brown Norway</strain>
    </source>
</reference>
<evidence type="ECO:0000256" key="2">
    <source>
        <dbReference type="SAM" id="Coils"/>
    </source>
</evidence>
<dbReference type="InterPro" id="IPR051443">
    <property type="entry name" value="XLR/SYCP3"/>
</dbReference>
<evidence type="ECO:0000313" key="6">
    <source>
        <dbReference type="Ensembl" id="ENSRNOP00000082472.2"/>
    </source>
</evidence>